<dbReference type="EMBL" id="JADGJH010000656">
    <property type="protein sequence ID" value="KAJ3124699.1"/>
    <property type="molecule type" value="Genomic_DNA"/>
</dbReference>
<protein>
    <submittedName>
        <fullName evidence="2">Uncharacterized protein</fullName>
    </submittedName>
</protein>
<organism evidence="2 3">
    <name type="scientific">Physocladia obscura</name>
    <dbReference type="NCBI Taxonomy" id="109957"/>
    <lineage>
        <taxon>Eukaryota</taxon>
        <taxon>Fungi</taxon>
        <taxon>Fungi incertae sedis</taxon>
        <taxon>Chytridiomycota</taxon>
        <taxon>Chytridiomycota incertae sedis</taxon>
        <taxon>Chytridiomycetes</taxon>
        <taxon>Chytridiales</taxon>
        <taxon>Chytriomycetaceae</taxon>
        <taxon>Physocladia</taxon>
    </lineage>
</organism>
<evidence type="ECO:0000256" key="1">
    <source>
        <dbReference type="SAM" id="MobiDB-lite"/>
    </source>
</evidence>
<sequence>MIANFTAPSHKRGRKVTGEISNKRRDQIKKRQQDHTAELEQKVADLKAIIALTKPTLLKQNSILQNKIDKLRFELQVKKSSVKSNTFEIVSENNCRVDSPTALPPPPSLADRETVKTETAKHYLNRVANLVDSDDVISSADLHGYLNLEPFRNKLKEFETLKDLLIVDD</sequence>
<feature type="compositionally biased region" description="Basic and acidic residues" evidence="1">
    <location>
        <begin position="21"/>
        <end position="36"/>
    </location>
</feature>
<feature type="region of interest" description="Disordered" evidence="1">
    <location>
        <begin position="1"/>
        <end position="36"/>
    </location>
</feature>
<gene>
    <name evidence="2" type="ORF">HK100_011145</name>
</gene>
<accession>A0AAD5XGT5</accession>
<evidence type="ECO:0000313" key="2">
    <source>
        <dbReference type="EMBL" id="KAJ3124699.1"/>
    </source>
</evidence>
<name>A0AAD5XGT5_9FUNG</name>
<keyword evidence="3" id="KW-1185">Reference proteome</keyword>
<evidence type="ECO:0000313" key="3">
    <source>
        <dbReference type="Proteomes" id="UP001211907"/>
    </source>
</evidence>
<dbReference type="Proteomes" id="UP001211907">
    <property type="component" value="Unassembled WGS sequence"/>
</dbReference>
<dbReference type="AlphaFoldDB" id="A0AAD5XGT5"/>
<comment type="caution">
    <text evidence="2">The sequence shown here is derived from an EMBL/GenBank/DDBJ whole genome shotgun (WGS) entry which is preliminary data.</text>
</comment>
<proteinExistence type="predicted"/>
<reference evidence="2" key="1">
    <citation type="submission" date="2020-05" db="EMBL/GenBank/DDBJ databases">
        <title>Phylogenomic resolution of chytrid fungi.</title>
        <authorList>
            <person name="Stajich J.E."/>
            <person name="Amses K."/>
            <person name="Simmons R."/>
            <person name="Seto K."/>
            <person name="Myers J."/>
            <person name="Bonds A."/>
            <person name="Quandt C.A."/>
            <person name="Barry K."/>
            <person name="Liu P."/>
            <person name="Grigoriev I."/>
            <person name="Longcore J.E."/>
            <person name="James T.Y."/>
        </authorList>
    </citation>
    <scope>NUCLEOTIDE SEQUENCE</scope>
    <source>
        <strain evidence="2">JEL0513</strain>
    </source>
</reference>